<evidence type="ECO:0000313" key="2">
    <source>
        <dbReference type="Proteomes" id="UP001597178"/>
    </source>
</evidence>
<gene>
    <name evidence="1" type="ORF">ACFQ4A_07970</name>
</gene>
<keyword evidence="2" id="KW-1185">Reference proteome</keyword>
<evidence type="ECO:0008006" key="3">
    <source>
        <dbReference type="Google" id="ProtNLM"/>
    </source>
</evidence>
<name>A0ABW3ZT67_9BACI</name>
<sequence length="49" mass="5598">MQTNPGVVVWSVMSGPREDERIHEGLTHLITHLIIKHPARPSQRGVLRF</sequence>
<accession>A0ABW3ZT67</accession>
<organism evidence="1 2">
    <name type="scientific">Lentibacillus salinarum</name>
    <dbReference type="NCBI Taxonomy" id="446820"/>
    <lineage>
        <taxon>Bacteria</taxon>
        <taxon>Bacillati</taxon>
        <taxon>Bacillota</taxon>
        <taxon>Bacilli</taxon>
        <taxon>Bacillales</taxon>
        <taxon>Bacillaceae</taxon>
        <taxon>Lentibacillus</taxon>
    </lineage>
</organism>
<evidence type="ECO:0000313" key="1">
    <source>
        <dbReference type="EMBL" id="MFD1361591.1"/>
    </source>
</evidence>
<comment type="caution">
    <text evidence="1">The sequence shown here is derived from an EMBL/GenBank/DDBJ whole genome shotgun (WGS) entry which is preliminary data.</text>
</comment>
<proteinExistence type="predicted"/>
<reference evidence="2" key="1">
    <citation type="journal article" date="2019" name="Int. J. Syst. Evol. Microbiol.">
        <title>The Global Catalogue of Microorganisms (GCM) 10K type strain sequencing project: providing services to taxonomists for standard genome sequencing and annotation.</title>
        <authorList>
            <consortium name="The Broad Institute Genomics Platform"/>
            <consortium name="The Broad Institute Genome Sequencing Center for Infectious Disease"/>
            <person name="Wu L."/>
            <person name="Ma J."/>
        </authorList>
    </citation>
    <scope>NUCLEOTIDE SEQUENCE [LARGE SCALE GENOMIC DNA]</scope>
    <source>
        <strain evidence="2">CCUG 54822</strain>
    </source>
</reference>
<dbReference type="EMBL" id="JBHTNH010000016">
    <property type="protein sequence ID" value="MFD1361591.1"/>
    <property type="molecule type" value="Genomic_DNA"/>
</dbReference>
<protein>
    <recommendedName>
        <fullName evidence="3">Peptidase M16 N-terminal domain-containing protein</fullName>
    </recommendedName>
</protein>
<dbReference type="Proteomes" id="UP001597178">
    <property type="component" value="Unassembled WGS sequence"/>
</dbReference>